<proteinExistence type="predicted"/>
<dbReference type="AlphaFoldDB" id="A0A0F9C7J8"/>
<evidence type="ECO:0000313" key="1">
    <source>
        <dbReference type="EMBL" id="KKK92611.1"/>
    </source>
</evidence>
<reference evidence="1" key="1">
    <citation type="journal article" date="2015" name="Nature">
        <title>Complex archaea that bridge the gap between prokaryotes and eukaryotes.</title>
        <authorList>
            <person name="Spang A."/>
            <person name="Saw J.H."/>
            <person name="Jorgensen S.L."/>
            <person name="Zaremba-Niedzwiedzka K."/>
            <person name="Martijn J."/>
            <person name="Lind A.E."/>
            <person name="van Eijk R."/>
            <person name="Schleper C."/>
            <person name="Guy L."/>
            <person name="Ettema T.J."/>
        </authorList>
    </citation>
    <scope>NUCLEOTIDE SEQUENCE</scope>
</reference>
<comment type="caution">
    <text evidence="1">The sequence shown here is derived from an EMBL/GenBank/DDBJ whole genome shotgun (WGS) entry which is preliminary data.</text>
</comment>
<accession>A0A0F9C7J8</accession>
<name>A0A0F9C7J8_9ZZZZ</name>
<dbReference type="EMBL" id="LAZR01048137">
    <property type="protein sequence ID" value="KKK92611.1"/>
    <property type="molecule type" value="Genomic_DNA"/>
</dbReference>
<feature type="non-terminal residue" evidence="1">
    <location>
        <position position="1"/>
    </location>
</feature>
<protein>
    <submittedName>
        <fullName evidence="1">Uncharacterized protein</fullName>
    </submittedName>
</protein>
<gene>
    <name evidence="1" type="ORF">LCGC14_2701160</name>
</gene>
<sequence>EDYNTTSEIWFKMLENWRKGITARFSLREGKIY</sequence>
<organism evidence="1">
    <name type="scientific">marine sediment metagenome</name>
    <dbReference type="NCBI Taxonomy" id="412755"/>
    <lineage>
        <taxon>unclassified sequences</taxon>
        <taxon>metagenomes</taxon>
        <taxon>ecological metagenomes</taxon>
    </lineage>
</organism>